<sequence length="125" mass="13156">MLRTPVILAFFVAAAIVGLAIRFTDMSGGQETFKLPSDKMAPLDTESTPGVGGWAETSPILGSQAKPIPERPYDVADDNSLAQFMHNKIGPDCCPSPFSSSGGCICLTPTDVSGFASRFGNKTPM</sequence>
<dbReference type="AlphaFoldDB" id="A0A6C0AKK1"/>
<organism evidence="2">
    <name type="scientific">viral metagenome</name>
    <dbReference type="NCBI Taxonomy" id="1070528"/>
    <lineage>
        <taxon>unclassified sequences</taxon>
        <taxon>metagenomes</taxon>
        <taxon>organismal metagenomes</taxon>
    </lineage>
</organism>
<evidence type="ECO:0000313" key="2">
    <source>
        <dbReference type="EMBL" id="QHS79861.1"/>
    </source>
</evidence>
<accession>A0A6C0AKK1</accession>
<protein>
    <submittedName>
        <fullName evidence="2">Uncharacterized protein</fullName>
    </submittedName>
</protein>
<name>A0A6C0AKK1_9ZZZZ</name>
<proteinExistence type="predicted"/>
<reference evidence="2" key="1">
    <citation type="journal article" date="2020" name="Nature">
        <title>Giant virus diversity and host interactions through global metagenomics.</title>
        <authorList>
            <person name="Schulz F."/>
            <person name="Roux S."/>
            <person name="Paez-Espino D."/>
            <person name="Jungbluth S."/>
            <person name="Walsh D.A."/>
            <person name="Denef V.J."/>
            <person name="McMahon K.D."/>
            <person name="Konstantinidis K.T."/>
            <person name="Eloe-Fadrosh E.A."/>
            <person name="Kyrpides N.C."/>
            <person name="Woyke T."/>
        </authorList>
    </citation>
    <scope>NUCLEOTIDE SEQUENCE</scope>
    <source>
        <strain evidence="2">GVMAG-S-1035375-24</strain>
    </source>
</reference>
<dbReference type="EMBL" id="MN740664">
    <property type="protein sequence ID" value="QHS79861.1"/>
    <property type="molecule type" value="Genomic_DNA"/>
</dbReference>
<feature type="region of interest" description="Disordered" evidence="1">
    <location>
        <begin position="34"/>
        <end position="69"/>
    </location>
</feature>
<evidence type="ECO:0000256" key="1">
    <source>
        <dbReference type="SAM" id="MobiDB-lite"/>
    </source>
</evidence>